<comment type="subcellular location">
    <subcellularLocation>
        <location evidence="2">Membrane</location>
        <topology evidence="2">Multi-pass membrane protein</topology>
    </subcellularLocation>
</comment>
<dbReference type="InterPro" id="IPR036259">
    <property type="entry name" value="MFS_trans_sf"/>
</dbReference>
<dbReference type="Proteomes" id="UP000281343">
    <property type="component" value="Unassembled WGS sequence"/>
</dbReference>
<feature type="transmembrane region" description="Helical" evidence="8">
    <location>
        <begin position="40"/>
        <end position="57"/>
    </location>
</feature>
<dbReference type="InterPro" id="IPR005829">
    <property type="entry name" value="Sugar_transporter_CS"/>
</dbReference>
<feature type="transmembrane region" description="Helical" evidence="8">
    <location>
        <begin position="163"/>
        <end position="183"/>
    </location>
</feature>
<evidence type="ECO:0000256" key="5">
    <source>
        <dbReference type="ARBA" id="ARBA00022692"/>
    </source>
</evidence>
<feature type="transmembrane region" description="Helical" evidence="8">
    <location>
        <begin position="77"/>
        <end position="100"/>
    </location>
</feature>
<evidence type="ECO:0000313" key="10">
    <source>
        <dbReference type="EMBL" id="RMA42130.1"/>
    </source>
</evidence>
<dbReference type="AlphaFoldDB" id="A0A3L9YH27"/>
<comment type="function">
    <text evidence="1">Resistance to tetracycline by an active tetracycline efflux. This is an energy-dependent process that decreases the accumulation of the antibiotic in whole cells. This protein functions as a metal-tetracycline/H(+) antiporter.</text>
</comment>
<evidence type="ECO:0000256" key="4">
    <source>
        <dbReference type="ARBA" id="ARBA00022448"/>
    </source>
</evidence>
<gene>
    <name evidence="10" type="ORF">D9R08_11810</name>
</gene>
<feature type="transmembrane region" description="Helical" evidence="8">
    <location>
        <begin position="339"/>
        <end position="365"/>
    </location>
</feature>
<dbReference type="InterPro" id="IPR020846">
    <property type="entry name" value="MFS_dom"/>
</dbReference>
<dbReference type="PROSITE" id="PS00216">
    <property type="entry name" value="SUGAR_TRANSPORT_1"/>
    <property type="match status" value="1"/>
</dbReference>
<comment type="similarity">
    <text evidence="3">Belongs to the major facilitator superfamily. TCR/Tet family.</text>
</comment>
<dbReference type="Gene3D" id="1.20.1250.20">
    <property type="entry name" value="MFS general substrate transporter like domains"/>
    <property type="match status" value="1"/>
</dbReference>
<dbReference type="PANTHER" id="PTHR23504">
    <property type="entry name" value="MAJOR FACILITATOR SUPERFAMILY DOMAIN-CONTAINING PROTEIN 10"/>
    <property type="match status" value="1"/>
</dbReference>
<protein>
    <submittedName>
        <fullName evidence="10">MFS transporter</fullName>
    </submittedName>
</protein>
<keyword evidence="5 8" id="KW-0812">Transmembrane</keyword>
<dbReference type="GO" id="GO:0022857">
    <property type="term" value="F:transmembrane transporter activity"/>
    <property type="evidence" value="ECO:0007669"/>
    <property type="project" value="InterPro"/>
</dbReference>
<dbReference type="OrthoDB" id="9764259at2"/>
<keyword evidence="4" id="KW-0813">Transport</keyword>
<dbReference type="CDD" id="cd17388">
    <property type="entry name" value="MFS_TetA"/>
    <property type="match status" value="1"/>
</dbReference>
<organism evidence="10 11">
    <name type="scientific">Rhodophyticola porphyridii</name>
    <dbReference type="NCBI Taxonomy" id="1852017"/>
    <lineage>
        <taxon>Bacteria</taxon>
        <taxon>Pseudomonadati</taxon>
        <taxon>Pseudomonadota</taxon>
        <taxon>Alphaproteobacteria</taxon>
        <taxon>Rhodobacterales</taxon>
        <taxon>Roseobacteraceae</taxon>
        <taxon>Rhodophyticola</taxon>
    </lineage>
</organism>
<evidence type="ECO:0000256" key="6">
    <source>
        <dbReference type="ARBA" id="ARBA00022989"/>
    </source>
</evidence>
<evidence type="ECO:0000259" key="9">
    <source>
        <dbReference type="PROSITE" id="PS50850"/>
    </source>
</evidence>
<name>A0A3L9YH27_9RHOB</name>
<accession>A0A3L9YH27</accession>
<sequence>MRSRLPVIFILITVALDAIGIGLILPVMPDLIREVRGADLANAALWGGILSAAYAVMQFGFSPTLGNLSDRFGRRPILLVSMAVMALDYAVMAVAGTIWLLLAGRIVAGIAAATHATALAYMADITEPDKRAQNFGLISAGFGVGFILGPILGGLLGGLDPRAPFIAAACLAALSFVFGYIVLPESLPREKRRPLRWRRANPLGALQHVGALPGVRLLLIVMLVYQISNFVYPAVWAYYTQAAFGWGTGKVGLSLALYGLAIAVVQAGLIRLILPRLGEVRAVYWGLILNMVCLVAYGLASQGWMIWALIPISAIGAIVAPAMQAVMSRAAGADQQGELQGVLSSIAALSMILSPLMMTQAFFWFTRDGADPVLPGAPFLLSAVLMSMSFAIFAIGLGRRRSQAASDNTSL</sequence>
<keyword evidence="11" id="KW-1185">Reference proteome</keyword>
<dbReference type="RefSeq" id="WP_121898239.1">
    <property type="nucleotide sequence ID" value="NZ_RCNT01000005.1"/>
</dbReference>
<evidence type="ECO:0000256" key="8">
    <source>
        <dbReference type="SAM" id="Phobius"/>
    </source>
</evidence>
<feature type="transmembrane region" description="Helical" evidence="8">
    <location>
        <begin position="282"/>
        <end position="300"/>
    </location>
</feature>
<reference evidence="10 11" key="1">
    <citation type="submission" date="2018-10" db="EMBL/GenBank/DDBJ databases">
        <authorList>
            <person name="Jung H.S."/>
            <person name="Jeon C.O."/>
        </authorList>
    </citation>
    <scope>NUCLEOTIDE SEQUENCE [LARGE SCALE GENOMIC DNA]</scope>
    <source>
        <strain evidence="10 11">MA-7-27</strain>
    </source>
</reference>
<feature type="transmembrane region" description="Helical" evidence="8">
    <location>
        <begin position="217"/>
        <end position="239"/>
    </location>
</feature>
<feature type="transmembrane region" description="Helical" evidence="8">
    <location>
        <begin position="251"/>
        <end position="270"/>
    </location>
</feature>
<feature type="transmembrane region" description="Helical" evidence="8">
    <location>
        <begin position="377"/>
        <end position="397"/>
    </location>
</feature>
<dbReference type="InterPro" id="IPR001958">
    <property type="entry name" value="Tet-R_TetA/multi-R_MdtG-like"/>
</dbReference>
<evidence type="ECO:0000256" key="1">
    <source>
        <dbReference type="ARBA" id="ARBA00003279"/>
    </source>
</evidence>
<proteinExistence type="inferred from homology"/>
<dbReference type="EMBL" id="RCNT01000005">
    <property type="protein sequence ID" value="RMA42130.1"/>
    <property type="molecule type" value="Genomic_DNA"/>
</dbReference>
<dbReference type="PROSITE" id="PS50850">
    <property type="entry name" value="MFS"/>
    <property type="match status" value="1"/>
</dbReference>
<feature type="transmembrane region" description="Helical" evidence="8">
    <location>
        <begin position="106"/>
        <end position="123"/>
    </location>
</feature>
<feature type="transmembrane region" description="Helical" evidence="8">
    <location>
        <begin position="306"/>
        <end position="327"/>
    </location>
</feature>
<comment type="caution">
    <text evidence="10">The sequence shown here is derived from an EMBL/GenBank/DDBJ whole genome shotgun (WGS) entry which is preliminary data.</text>
</comment>
<feature type="transmembrane region" description="Helical" evidence="8">
    <location>
        <begin position="7"/>
        <end position="28"/>
    </location>
</feature>
<dbReference type="PANTHER" id="PTHR23504:SF15">
    <property type="entry name" value="MAJOR FACILITATOR SUPERFAMILY (MFS) PROFILE DOMAIN-CONTAINING PROTEIN"/>
    <property type="match status" value="1"/>
</dbReference>
<dbReference type="PRINTS" id="PR01035">
    <property type="entry name" value="TCRTETA"/>
</dbReference>
<dbReference type="InterPro" id="IPR011701">
    <property type="entry name" value="MFS"/>
</dbReference>
<keyword evidence="6 8" id="KW-1133">Transmembrane helix</keyword>
<evidence type="ECO:0000313" key="11">
    <source>
        <dbReference type="Proteomes" id="UP000281343"/>
    </source>
</evidence>
<feature type="transmembrane region" description="Helical" evidence="8">
    <location>
        <begin position="135"/>
        <end position="157"/>
    </location>
</feature>
<evidence type="ECO:0000256" key="2">
    <source>
        <dbReference type="ARBA" id="ARBA00004141"/>
    </source>
</evidence>
<feature type="domain" description="Major facilitator superfamily (MFS) profile" evidence="9">
    <location>
        <begin position="6"/>
        <end position="401"/>
    </location>
</feature>
<evidence type="ECO:0000256" key="7">
    <source>
        <dbReference type="ARBA" id="ARBA00023136"/>
    </source>
</evidence>
<dbReference type="SUPFAM" id="SSF103473">
    <property type="entry name" value="MFS general substrate transporter"/>
    <property type="match status" value="1"/>
</dbReference>
<evidence type="ECO:0000256" key="3">
    <source>
        <dbReference type="ARBA" id="ARBA00007520"/>
    </source>
</evidence>
<dbReference type="GO" id="GO:0016020">
    <property type="term" value="C:membrane"/>
    <property type="evidence" value="ECO:0007669"/>
    <property type="project" value="UniProtKB-SubCell"/>
</dbReference>
<dbReference type="Pfam" id="PF07690">
    <property type="entry name" value="MFS_1"/>
    <property type="match status" value="1"/>
</dbReference>
<keyword evidence="7 8" id="KW-0472">Membrane</keyword>